<protein>
    <recommendedName>
        <fullName evidence="8">Insulin-like domain-containing protein</fullName>
    </recommendedName>
</protein>
<comment type="subunit">
    <text evidence="2">Heterodimer of a B chain and an A chain linked by two disulfide bonds.</text>
</comment>
<keyword evidence="4 7" id="KW-0732">Signal</keyword>
<keyword evidence="3" id="KW-0165">Cleavage on pair of basic residues</keyword>
<comment type="similarity">
    <text evidence="1 6">Belongs to the insulin family.</text>
</comment>
<dbReference type="GO" id="GO:0005179">
    <property type="term" value="F:hormone activity"/>
    <property type="evidence" value="ECO:0007669"/>
    <property type="project" value="InterPro"/>
</dbReference>
<keyword evidence="10" id="KW-1185">Reference proteome</keyword>
<feature type="domain" description="Insulin-like" evidence="8">
    <location>
        <begin position="24"/>
        <end position="114"/>
    </location>
</feature>
<dbReference type="InterPro" id="IPR036438">
    <property type="entry name" value="Insulin-like_sf"/>
</dbReference>
<dbReference type="GO" id="GO:0005576">
    <property type="term" value="C:extracellular region"/>
    <property type="evidence" value="ECO:0007669"/>
    <property type="project" value="UniProtKB-SubCell"/>
</dbReference>
<evidence type="ECO:0000256" key="5">
    <source>
        <dbReference type="ARBA" id="ARBA00023157"/>
    </source>
</evidence>
<evidence type="ECO:0000256" key="6">
    <source>
        <dbReference type="RuleBase" id="RU000406"/>
    </source>
</evidence>
<organism evidence="9 10">
    <name type="scientific">Leptidea sinapis</name>
    <dbReference type="NCBI Taxonomy" id="189913"/>
    <lineage>
        <taxon>Eukaryota</taxon>
        <taxon>Metazoa</taxon>
        <taxon>Ecdysozoa</taxon>
        <taxon>Arthropoda</taxon>
        <taxon>Hexapoda</taxon>
        <taxon>Insecta</taxon>
        <taxon>Pterygota</taxon>
        <taxon>Neoptera</taxon>
        <taxon>Endopterygota</taxon>
        <taxon>Lepidoptera</taxon>
        <taxon>Glossata</taxon>
        <taxon>Ditrysia</taxon>
        <taxon>Papilionoidea</taxon>
        <taxon>Pieridae</taxon>
        <taxon>Dismorphiinae</taxon>
        <taxon>Leptidea</taxon>
    </lineage>
</organism>
<dbReference type="EMBL" id="FZQP02000915">
    <property type="protein sequence ID" value="VVC90971.1"/>
    <property type="molecule type" value="Genomic_DNA"/>
</dbReference>
<evidence type="ECO:0000256" key="7">
    <source>
        <dbReference type="SAM" id="SignalP"/>
    </source>
</evidence>
<evidence type="ECO:0000256" key="4">
    <source>
        <dbReference type="ARBA" id="ARBA00022729"/>
    </source>
</evidence>
<evidence type="ECO:0000313" key="9">
    <source>
        <dbReference type="EMBL" id="VVC90971.1"/>
    </source>
</evidence>
<evidence type="ECO:0000259" key="8">
    <source>
        <dbReference type="SMART" id="SM00078"/>
    </source>
</evidence>
<dbReference type="PROSITE" id="PS00262">
    <property type="entry name" value="INSULIN"/>
    <property type="match status" value="1"/>
</dbReference>
<name>A0A5E4PY92_9NEOP</name>
<keyword evidence="6" id="KW-0964">Secreted</keyword>
<evidence type="ECO:0000256" key="3">
    <source>
        <dbReference type="ARBA" id="ARBA00022685"/>
    </source>
</evidence>
<dbReference type="SUPFAM" id="SSF56994">
    <property type="entry name" value="Insulin-like"/>
    <property type="match status" value="1"/>
</dbReference>
<comment type="subcellular location">
    <subcellularLocation>
        <location evidence="6">Secreted</location>
    </subcellularLocation>
</comment>
<dbReference type="CDD" id="cd04366">
    <property type="entry name" value="IlGF_insulin_bombyxin_like"/>
    <property type="match status" value="1"/>
</dbReference>
<dbReference type="PANTHER" id="PTHR13647:SF4">
    <property type="entry name" value="INSULIN-LIKE PEPTIDE 1-RELATED"/>
    <property type="match status" value="1"/>
</dbReference>
<dbReference type="InterPro" id="IPR022353">
    <property type="entry name" value="Insulin_CS"/>
</dbReference>
<dbReference type="InterPro" id="IPR016179">
    <property type="entry name" value="Insulin-like"/>
</dbReference>
<dbReference type="AlphaFoldDB" id="A0A5E4PY92"/>
<dbReference type="PIRSF" id="PIRSF018431">
    <property type="entry name" value="Molluscan_insulin_rel_peptide"/>
    <property type="match status" value="1"/>
</dbReference>
<keyword evidence="5" id="KW-1015">Disulfide bond</keyword>
<dbReference type="SMART" id="SM00078">
    <property type="entry name" value="IlGF"/>
    <property type="match status" value="1"/>
</dbReference>
<dbReference type="Gene3D" id="1.10.100.10">
    <property type="entry name" value="Insulin-like"/>
    <property type="match status" value="1"/>
</dbReference>
<dbReference type="Pfam" id="PF00049">
    <property type="entry name" value="Insulin"/>
    <property type="match status" value="1"/>
</dbReference>
<evidence type="ECO:0000256" key="1">
    <source>
        <dbReference type="ARBA" id="ARBA00009034"/>
    </source>
</evidence>
<dbReference type="PANTHER" id="PTHR13647">
    <property type="entry name" value="INSULIN-LIKE PEPTIDE 2-RELATED"/>
    <property type="match status" value="1"/>
</dbReference>
<feature type="signal peptide" evidence="7">
    <location>
        <begin position="1"/>
        <end position="20"/>
    </location>
</feature>
<gene>
    <name evidence="9" type="ORF">LSINAPIS_LOCUS3764</name>
</gene>
<feature type="chain" id="PRO_5022842491" description="Insulin-like domain-containing protein" evidence="7">
    <location>
        <begin position="21"/>
        <end position="114"/>
    </location>
</feature>
<evidence type="ECO:0000256" key="2">
    <source>
        <dbReference type="ARBA" id="ARBA00011207"/>
    </source>
</evidence>
<sequence length="114" mass="13016">MNLLTCAIFLIVTIVSVTHSQKVNVYCGRRLAQTLALVCDNQPSYKRSESSNSFDYDWPSNRKGITMTDIREDLDIGDFFMPSNKAHALMRGKRQIVQECCEKPCSIEELITYC</sequence>
<dbReference type="PRINTS" id="PR00276">
    <property type="entry name" value="INSULINFAMLY"/>
</dbReference>
<proteinExistence type="inferred from homology"/>
<accession>A0A5E4PY92</accession>
<evidence type="ECO:0000313" key="10">
    <source>
        <dbReference type="Proteomes" id="UP000324832"/>
    </source>
</evidence>
<dbReference type="InterPro" id="IPR022352">
    <property type="entry name" value="Ins/IGF/rlx"/>
</dbReference>
<dbReference type="Proteomes" id="UP000324832">
    <property type="component" value="Unassembled WGS sequence"/>
</dbReference>
<reference evidence="9 10" key="1">
    <citation type="submission" date="2017-07" db="EMBL/GenBank/DDBJ databases">
        <authorList>
            <person name="Talla V."/>
            <person name="Backstrom N."/>
        </authorList>
    </citation>
    <scope>NUCLEOTIDE SEQUENCE [LARGE SCALE GENOMIC DNA]</scope>
</reference>